<dbReference type="AlphaFoldDB" id="A0A2S3XCL2"/>
<gene>
    <name evidence="12" type="ORF">BGP82_02370</name>
</gene>
<sequence length="439" mass="46826">MINKKTALIGGGVVALAGAVMLGLVIQANSTARSQVADDSVRLSDFKSTDAALIKQGEYVMRGADCAACHTAKSGDFAGGYVIGTPFGDIQSSNITPDRETGIGNYTQRDFFNAVRQGQGRHGLLFPAMPYTDYTRMSDDDLRALWAFFSTLEPKAHKVDELVGMNFPFNQRLLMAGWNWMFFDNKSYVLDPAQSPEWNRGRYLVDGAGHCAACHSPRNALGGPIAAQALQGDLLGTWFAPNITNDPHQGLGDSSVEQIVDYLKTGSDGVAVASGPMAEAIENSTQHLTDQDLRAIAVYLKSLPGNPQPAPAALAGNDARMQRGGQGYEVHCSACHGTAGEGVSHMITGFAGNKAILADNTDTLTSVVLGGARAVHTHTYVTGAGMPAFDWKLSDVEIADILTFARNSWGNSAPAVTAEEVAEMRKQLDLPQQMRASVQ</sequence>
<dbReference type="GO" id="GO:0005886">
    <property type="term" value="C:plasma membrane"/>
    <property type="evidence" value="ECO:0007669"/>
    <property type="project" value="UniProtKB-SubCell"/>
</dbReference>
<evidence type="ECO:0000259" key="11">
    <source>
        <dbReference type="PROSITE" id="PS51007"/>
    </source>
</evidence>
<keyword evidence="3 9" id="KW-0349">Heme</keyword>
<dbReference type="InterPro" id="IPR036909">
    <property type="entry name" value="Cyt_c-like_dom_sf"/>
</dbReference>
<name>A0A2S3XCL2_PSEPU</name>
<keyword evidence="6" id="KW-0677">Repeat</keyword>
<feature type="domain" description="Cytochrome c" evidence="11">
    <location>
        <begin position="52"/>
        <end position="153"/>
    </location>
</feature>
<keyword evidence="8" id="KW-0472">Membrane</keyword>
<comment type="subcellular location">
    <subcellularLocation>
        <location evidence="1">Cell membrane</location>
    </subcellularLocation>
</comment>
<evidence type="ECO:0000256" key="1">
    <source>
        <dbReference type="ARBA" id="ARBA00004236"/>
    </source>
</evidence>
<feature type="domain" description="Cytochrome c" evidence="11">
    <location>
        <begin position="319"/>
        <end position="409"/>
    </location>
</feature>
<dbReference type="Pfam" id="PF00034">
    <property type="entry name" value="Cytochrom_C"/>
    <property type="match status" value="2"/>
</dbReference>
<dbReference type="GO" id="GO:0005506">
    <property type="term" value="F:iron ion binding"/>
    <property type="evidence" value="ECO:0007669"/>
    <property type="project" value="InterPro"/>
</dbReference>
<feature type="binding site" description="covalent" evidence="9">
    <location>
        <position position="69"/>
    </location>
    <ligand>
        <name>heme c</name>
        <dbReference type="ChEBI" id="CHEBI:61717"/>
        <label>1</label>
    </ligand>
</feature>
<dbReference type="GO" id="GO:0009055">
    <property type="term" value="F:electron transfer activity"/>
    <property type="evidence" value="ECO:0007669"/>
    <property type="project" value="InterPro"/>
</dbReference>
<feature type="domain" description="Cytochrome c" evidence="11">
    <location>
        <begin position="196"/>
        <end position="304"/>
    </location>
</feature>
<evidence type="ECO:0000313" key="13">
    <source>
        <dbReference type="Proteomes" id="UP000237378"/>
    </source>
</evidence>
<protein>
    <submittedName>
        <fullName evidence="12">Alcohol dehydrogenase</fullName>
    </submittedName>
</protein>
<evidence type="ECO:0000256" key="2">
    <source>
        <dbReference type="ARBA" id="ARBA00022475"/>
    </source>
</evidence>
<feature type="binding site" description="axial binding residue" evidence="10">
    <location>
        <position position="336"/>
    </location>
    <ligand>
        <name>heme c</name>
        <dbReference type="ChEBI" id="CHEBI:61717"/>
        <label>3</label>
    </ligand>
    <ligandPart>
        <name>Fe</name>
        <dbReference type="ChEBI" id="CHEBI:18248"/>
    </ligandPart>
</feature>
<feature type="binding site" description="axial binding residue" evidence="10">
    <location>
        <position position="70"/>
    </location>
    <ligand>
        <name>heme c</name>
        <dbReference type="ChEBI" id="CHEBI:61717"/>
        <label>1</label>
    </ligand>
    <ligandPart>
        <name>Fe</name>
        <dbReference type="ChEBI" id="CHEBI:18248"/>
    </ligandPart>
</feature>
<dbReference type="EMBL" id="MING01000019">
    <property type="protein sequence ID" value="POG13318.1"/>
    <property type="molecule type" value="Genomic_DNA"/>
</dbReference>
<feature type="binding site" description="covalent" evidence="9">
    <location>
        <position position="66"/>
    </location>
    <ligand>
        <name>heme c</name>
        <dbReference type="ChEBI" id="CHEBI:61717"/>
        <label>1</label>
    </ligand>
</feature>
<dbReference type="PIRSF" id="PIRSF000018">
    <property type="entry name" value="Mb_ADH_cyt_c"/>
    <property type="match status" value="1"/>
</dbReference>
<dbReference type="Proteomes" id="UP000237378">
    <property type="component" value="Unassembled WGS sequence"/>
</dbReference>
<evidence type="ECO:0000256" key="5">
    <source>
        <dbReference type="ARBA" id="ARBA00022729"/>
    </source>
</evidence>
<feature type="binding site" description="covalent" evidence="9">
    <location>
        <position position="332"/>
    </location>
    <ligand>
        <name>heme c</name>
        <dbReference type="ChEBI" id="CHEBI:61717"/>
        <label>3</label>
    </ligand>
</feature>
<comment type="cofactor">
    <cofactor evidence="9">
        <name>heme c</name>
        <dbReference type="ChEBI" id="CHEBI:61717"/>
    </cofactor>
    <text evidence="9">Binds 3 heme c groups covalently per subunit.</text>
</comment>
<dbReference type="Gene3D" id="1.10.760.10">
    <property type="entry name" value="Cytochrome c-like domain"/>
    <property type="match status" value="3"/>
</dbReference>
<comment type="caution">
    <text evidence="12">The sequence shown here is derived from an EMBL/GenBank/DDBJ whole genome shotgun (WGS) entry which is preliminary data.</text>
</comment>
<evidence type="ECO:0000256" key="9">
    <source>
        <dbReference type="PIRSR" id="PIRSR000018-50"/>
    </source>
</evidence>
<evidence type="ECO:0000256" key="3">
    <source>
        <dbReference type="ARBA" id="ARBA00022617"/>
    </source>
</evidence>
<evidence type="ECO:0000256" key="7">
    <source>
        <dbReference type="ARBA" id="ARBA00023004"/>
    </source>
</evidence>
<keyword evidence="4 10" id="KW-0479">Metal-binding</keyword>
<keyword evidence="2" id="KW-1003">Cell membrane</keyword>
<dbReference type="RefSeq" id="WP_103469118.1">
    <property type="nucleotide sequence ID" value="NZ_MING01000019.1"/>
</dbReference>
<evidence type="ECO:0000256" key="8">
    <source>
        <dbReference type="ARBA" id="ARBA00023136"/>
    </source>
</evidence>
<dbReference type="Pfam" id="PF13442">
    <property type="entry name" value="Cytochrome_CBB3"/>
    <property type="match status" value="1"/>
</dbReference>
<feature type="binding site" description="axial binding residue" evidence="10">
    <location>
        <position position="215"/>
    </location>
    <ligand>
        <name>heme c</name>
        <dbReference type="ChEBI" id="CHEBI:61717"/>
        <label>2</label>
    </ligand>
    <ligandPart>
        <name>Fe</name>
        <dbReference type="ChEBI" id="CHEBI:18248"/>
    </ligandPart>
</feature>
<evidence type="ECO:0000256" key="4">
    <source>
        <dbReference type="ARBA" id="ARBA00022723"/>
    </source>
</evidence>
<evidence type="ECO:0000256" key="10">
    <source>
        <dbReference type="PIRSR" id="PIRSR000018-51"/>
    </source>
</evidence>
<feature type="binding site" description="covalent" evidence="9">
    <location>
        <position position="211"/>
    </location>
    <ligand>
        <name>heme c</name>
        <dbReference type="ChEBI" id="CHEBI:61717"/>
        <label>2</label>
    </ligand>
</feature>
<dbReference type="InterPro" id="IPR009056">
    <property type="entry name" value="Cyt_c-like_dom"/>
</dbReference>
<evidence type="ECO:0000256" key="6">
    <source>
        <dbReference type="ARBA" id="ARBA00022737"/>
    </source>
</evidence>
<reference evidence="12 13" key="1">
    <citation type="submission" date="2016-08" db="EMBL/GenBank/DDBJ databases">
        <authorList>
            <person name="Seilhamer J.J."/>
        </authorList>
    </citation>
    <scope>NUCLEOTIDE SEQUENCE [LARGE SCALE GENOMIC DNA]</scope>
    <source>
        <strain evidence="12 13">KH-18-2</strain>
    </source>
</reference>
<dbReference type="SUPFAM" id="SSF46626">
    <property type="entry name" value="Cytochrome c"/>
    <property type="match status" value="3"/>
</dbReference>
<dbReference type="PROSITE" id="PS51007">
    <property type="entry name" value="CYTC"/>
    <property type="match status" value="3"/>
</dbReference>
<feature type="binding site" description="covalent" evidence="9">
    <location>
        <position position="335"/>
    </location>
    <ligand>
        <name>heme c</name>
        <dbReference type="ChEBI" id="CHEBI:61717"/>
        <label>3</label>
    </ligand>
</feature>
<dbReference type="GO" id="GO:0016614">
    <property type="term" value="F:oxidoreductase activity, acting on CH-OH group of donors"/>
    <property type="evidence" value="ECO:0007669"/>
    <property type="project" value="InterPro"/>
</dbReference>
<evidence type="ECO:0000313" key="12">
    <source>
        <dbReference type="EMBL" id="POG13318.1"/>
    </source>
</evidence>
<keyword evidence="5" id="KW-0732">Signal</keyword>
<feature type="binding site" description="covalent" evidence="9">
    <location>
        <position position="214"/>
    </location>
    <ligand>
        <name>heme c</name>
        <dbReference type="ChEBI" id="CHEBI:61717"/>
        <label>2</label>
    </ligand>
</feature>
<keyword evidence="7 10" id="KW-0408">Iron</keyword>
<dbReference type="PANTHER" id="PTHR35008">
    <property type="entry name" value="BLL4482 PROTEIN-RELATED"/>
    <property type="match status" value="1"/>
</dbReference>
<reference evidence="12 13" key="2">
    <citation type="submission" date="2018-03" db="EMBL/GenBank/DDBJ databases">
        <title>Draft genome of Pseudomonas putida strain KH-18-2.</title>
        <authorList>
            <person name="Yoshizawa S."/>
            <person name="Khan N.H."/>
            <person name="Nishimura M."/>
            <person name="Chiura H.X."/>
            <person name="Ogura Y."/>
            <person name="Hayashi T."/>
            <person name="Kogure K."/>
        </authorList>
    </citation>
    <scope>NUCLEOTIDE SEQUENCE [LARGE SCALE GENOMIC DNA]</scope>
    <source>
        <strain evidence="12 13">KH-18-2</strain>
    </source>
</reference>
<proteinExistence type="predicted"/>
<accession>A0A2S3XCL2</accession>
<dbReference type="PANTHER" id="PTHR35008:SF8">
    <property type="entry name" value="ALCOHOL DEHYDROGENASE CYTOCHROME C SUBUNIT"/>
    <property type="match status" value="1"/>
</dbReference>
<organism evidence="12 13">
    <name type="scientific">Pseudomonas putida</name>
    <name type="common">Arthrobacter siderocapsulatus</name>
    <dbReference type="NCBI Taxonomy" id="303"/>
    <lineage>
        <taxon>Bacteria</taxon>
        <taxon>Pseudomonadati</taxon>
        <taxon>Pseudomonadota</taxon>
        <taxon>Gammaproteobacteria</taxon>
        <taxon>Pseudomonadales</taxon>
        <taxon>Pseudomonadaceae</taxon>
        <taxon>Pseudomonas</taxon>
    </lineage>
</organism>
<dbReference type="InterPro" id="IPR051459">
    <property type="entry name" value="Cytochrome_c-type_DH"/>
</dbReference>
<dbReference type="InterPro" id="IPR014353">
    <property type="entry name" value="Membr-bd_ADH_cyt_c"/>
</dbReference>
<dbReference type="GO" id="GO:0020037">
    <property type="term" value="F:heme binding"/>
    <property type="evidence" value="ECO:0007669"/>
    <property type="project" value="InterPro"/>
</dbReference>